<gene>
    <name evidence="1" type="ordered locus">CNE_BB1p09290</name>
</gene>
<evidence type="ECO:0000313" key="1">
    <source>
        <dbReference type="EMBL" id="AEI82341.1"/>
    </source>
</evidence>
<protein>
    <submittedName>
        <fullName evidence="1">Uncharacterized protein</fullName>
    </submittedName>
</protein>
<dbReference type="EMBL" id="CP002879">
    <property type="protein sequence ID" value="AEI82341.1"/>
    <property type="molecule type" value="Genomic_DNA"/>
</dbReference>
<geneLocation type="plasmid" evidence="1 2">
    <name>pBB1</name>
</geneLocation>
<keyword evidence="1" id="KW-0614">Plasmid</keyword>
<dbReference type="Proteomes" id="UP000006798">
    <property type="component" value="Plasmid pBB1"/>
</dbReference>
<organism evidence="1 2">
    <name type="scientific">Cupriavidus necator (strain ATCC 43291 / DSM 13513 / CCUG 52238 / LMG 8453 / N-1)</name>
    <name type="common">Ralstonia eutropha</name>
    <dbReference type="NCBI Taxonomy" id="1042878"/>
    <lineage>
        <taxon>Bacteria</taxon>
        <taxon>Pseudomonadati</taxon>
        <taxon>Pseudomonadota</taxon>
        <taxon>Betaproteobacteria</taxon>
        <taxon>Burkholderiales</taxon>
        <taxon>Burkholderiaceae</taxon>
        <taxon>Cupriavidus</taxon>
    </lineage>
</organism>
<accession>F8GUD7</accession>
<reference evidence="1 2" key="1">
    <citation type="journal article" date="2011" name="J. Bacteriol.">
        <title>Complete genome sequence of the type strain Cupriavidus necator N-1.</title>
        <authorList>
            <person name="Poehlein A."/>
            <person name="Kusian B."/>
            <person name="Friedrich B."/>
            <person name="Daniel R."/>
            <person name="Bowien B."/>
        </authorList>
    </citation>
    <scope>NUCLEOTIDE SEQUENCE [LARGE SCALE GENOMIC DNA]</scope>
    <source>
        <strain evidence="2">ATCC 43291 / DSM 13513 / CCUG 52238 / LMG 8453 / N-1</strain>
        <plasmid evidence="1 2">pBB1</plasmid>
    </source>
</reference>
<evidence type="ECO:0000313" key="2">
    <source>
        <dbReference type="Proteomes" id="UP000006798"/>
    </source>
</evidence>
<dbReference type="HOGENOM" id="CLU_3268848_0_0_4"/>
<dbReference type="KEGG" id="cnc:CNE_BB1p09290"/>
<name>F8GUD7_CUPNN</name>
<sequence>MRADESLQNEAARLARRLVQMPTVAYGPIKEAFNASLGRPA</sequence>
<dbReference type="AlphaFoldDB" id="F8GUD7"/>
<proteinExistence type="predicted"/>